<protein>
    <submittedName>
        <fullName evidence="1">Uncharacterized protein</fullName>
    </submittedName>
</protein>
<accession>A0AAV7GUT7</accession>
<dbReference type="AlphaFoldDB" id="A0AAV7GUT7"/>
<dbReference type="EMBL" id="JAGFBR010000010">
    <property type="protein sequence ID" value="KAH0460242.1"/>
    <property type="molecule type" value="Genomic_DNA"/>
</dbReference>
<reference evidence="1 2" key="1">
    <citation type="journal article" date="2021" name="Hortic Res">
        <title>Chromosome-scale assembly of the Dendrobium chrysotoxum genome enhances the understanding of orchid evolution.</title>
        <authorList>
            <person name="Zhang Y."/>
            <person name="Zhang G.Q."/>
            <person name="Zhang D."/>
            <person name="Liu X.D."/>
            <person name="Xu X.Y."/>
            <person name="Sun W.H."/>
            <person name="Yu X."/>
            <person name="Zhu X."/>
            <person name="Wang Z.W."/>
            <person name="Zhao X."/>
            <person name="Zhong W.Y."/>
            <person name="Chen H."/>
            <person name="Yin W.L."/>
            <person name="Huang T."/>
            <person name="Niu S.C."/>
            <person name="Liu Z.J."/>
        </authorList>
    </citation>
    <scope>NUCLEOTIDE SEQUENCE [LARGE SCALE GENOMIC DNA]</scope>
    <source>
        <strain evidence="1">Lindl</strain>
    </source>
</reference>
<evidence type="ECO:0000313" key="1">
    <source>
        <dbReference type="EMBL" id="KAH0460242.1"/>
    </source>
</evidence>
<gene>
    <name evidence="1" type="ORF">IEQ34_010905</name>
</gene>
<keyword evidence="2" id="KW-1185">Reference proteome</keyword>
<comment type="caution">
    <text evidence="1">The sequence shown here is derived from an EMBL/GenBank/DDBJ whole genome shotgun (WGS) entry which is preliminary data.</text>
</comment>
<organism evidence="1 2">
    <name type="scientific">Dendrobium chrysotoxum</name>
    <name type="common">Orchid</name>
    <dbReference type="NCBI Taxonomy" id="161865"/>
    <lineage>
        <taxon>Eukaryota</taxon>
        <taxon>Viridiplantae</taxon>
        <taxon>Streptophyta</taxon>
        <taxon>Embryophyta</taxon>
        <taxon>Tracheophyta</taxon>
        <taxon>Spermatophyta</taxon>
        <taxon>Magnoliopsida</taxon>
        <taxon>Liliopsida</taxon>
        <taxon>Asparagales</taxon>
        <taxon>Orchidaceae</taxon>
        <taxon>Epidendroideae</taxon>
        <taxon>Malaxideae</taxon>
        <taxon>Dendrobiinae</taxon>
        <taxon>Dendrobium</taxon>
    </lineage>
</organism>
<sequence length="118" mass="13423">MKTLSLVAFEQNMWVICRVFEKSLPRKEKRAFRLANIGSLLSMFEEEMAQGVPLPPLMDAQVTRFLNSLYQGASSSFYCSNIINIIGDKFMASAVTGEQPSGDRNCPEYRPFEDLWNC</sequence>
<evidence type="ECO:0000313" key="2">
    <source>
        <dbReference type="Proteomes" id="UP000775213"/>
    </source>
</evidence>
<proteinExistence type="predicted"/>
<name>A0AAV7GUT7_DENCH</name>
<dbReference type="Proteomes" id="UP000775213">
    <property type="component" value="Unassembled WGS sequence"/>
</dbReference>